<sequence length="330" mass="35190">MTEPGFAHATDRHPTFTNAHAQMCAVITAITRAWGDDGTVLVRATYRDLGHQTGQQMIATGVVPPGADLETYGRVSEQIMDICGLEGWTRLHRDDAEHRTVVPGCAAYLPLFEFLDAPPNICSLPFEWDNGCLDVINADLQIWPTTCAYQGAEACHYVISARADSAGAQLALPAVDSVDETVAVRDEPTWTNPTAGFLALIGAVVSRYHDEGMGVLRPALHALGVRAGQEELADTPSVRSAAEILAARYRAAGFVGVELRVQPDDSVLVDLGANPYGPVLGRFSAREAASTLLGAYDAGWSSTVPGLELTTVSDGWLQDTPGVLRLHAGL</sequence>
<evidence type="ECO:0000313" key="2">
    <source>
        <dbReference type="Proteomes" id="UP000589626"/>
    </source>
</evidence>
<dbReference type="AlphaFoldDB" id="A0A7W4VWI1"/>
<dbReference type="EMBL" id="JACHWR010000002">
    <property type="protein sequence ID" value="MBB3043106.1"/>
    <property type="molecule type" value="Genomic_DNA"/>
</dbReference>
<reference evidence="1 2" key="1">
    <citation type="submission" date="2020-08" db="EMBL/GenBank/DDBJ databases">
        <title>Sequencing the genomes of 1000 actinobacteria strains.</title>
        <authorList>
            <person name="Klenk H.-P."/>
        </authorList>
    </citation>
    <scope>NUCLEOTIDE SEQUENCE [LARGE SCALE GENOMIC DNA]</scope>
    <source>
        <strain evidence="1 2">DSM 105498</strain>
    </source>
</reference>
<name>A0A7W4VWI1_9ACTN</name>
<comment type="caution">
    <text evidence="1">The sequence shown here is derived from an EMBL/GenBank/DDBJ whole genome shotgun (WGS) entry which is preliminary data.</text>
</comment>
<organism evidence="1 2">
    <name type="scientific">Nocardioides soli</name>
    <dbReference type="NCBI Taxonomy" id="1036020"/>
    <lineage>
        <taxon>Bacteria</taxon>
        <taxon>Bacillati</taxon>
        <taxon>Actinomycetota</taxon>
        <taxon>Actinomycetes</taxon>
        <taxon>Propionibacteriales</taxon>
        <taxon>Nocardioidaceae</taxon>
        <taxon>Nocardioides</taxon>
    </lineage>
</organism>
<proteinExistence type="predicted"/>
<gene>
    <name evidence="1" type="ORF">FHU40_002924</name>
</gene>
<accession>A0A7W4VWI1</accession>
<dbReference type="Proteomes" id="UP000589626">
    <property type="component" value="Unassembled WGS sequence"/>
</dbReference>
<keyword evidence="2" id="KW-1185">Reference proteome</keyword>
<evidence type="ECO:0000313" key="1">
    <source>
        <dbReference type="EMBL" id="MBB3043106.1"/>
    </source>
</evidence>
<protein>
    <submittedName>
        <fullName evidence="1">Uncharacterized protein</fullName>
    </submittedName>
</protein>
<dbReference type="RefSeq" id="WP_183592993.1">
    <property type="nucleotide sequence ID" value="NZ_JACHWR010000002.1"/>
</dbReference>